<evidence type="ECO:0000313" key="2">
    <source>
        <dbReference type="Proteomes" id="UP000524246"/>
    </source>
</evidence>
<feature type="non-terminal residue" evidence="1">
    <location>
        <position position="1"/>
    </location>
</feature>
<proteinExistence type="predicted"/>
<dbReference type="Proteomes" id="UP000524246">
    <property type="component" value="Unassembled WGS sequence"/>
</dbReference>
<name>A0A7X9ILT0_9DELT</name>
<reference evidence="1 2" key="1">
    <citation type="journal article" date="2020" name="Biotechnol. Biofuels">
        <title>New insights from the biogas microbiome by comprehensive genome-resolved metagenomics of nearly 1600 species originating from multiple anaerobic digesters.</title>
        <authorList>
            <person name="Campanaro S."/>
            <person name="Treu L."/>
            <person name="Rodriguez-R L.M."/>
            <person name="Kovalovszki A."/>
            <person name="Ziels R.M."/>
            <person name="Maus I."/>
            <person name="Zhu X."/>
            <person name="Kougias P.G."/>
            <person name="Basile A."/>
            <person name="Luo G."/>
            <person name="Schluter A."/>
            <person name="Konstantinidis K.T."/>
            <person name="Angelidaki I."/>
        </authorList>
    </citation>
    <scope>NUCLEOTIDE SEQUENCE [LARGE SCALE GENOMIC DNA]</scope>
    <source>
        <strain evidence="1">AS27yjCOA_65</strain>
    </source>
</reference>
<accession>A0A7X9ILT0</accession>
<evidence type="ECO:0000313" key="1">
    <source>
        <dbReference type="EMBL" id="NMC63315.1"/>
    </source>
</evidence>
<dbReference type="AlphaFoldDB" id="A0A7X9ILT0"/>
<organism evidence="1 2">
    <name type="scientific">SAR324 cluster bacterium</name>
    <dbReference type="NCBI Taxonomy" id="2024889"/>
    <lineage>
        <taxon>Bacteria</taxon>
        <taxon>Deltaproteobacteria</taxon>
        <taxon>SAR324 cluster</taxon>
    </lineage>
</organism>
<protein>
    <submittedName>
        <fullName evidence="1">Uncharacterized protein</fullName>
    </submittedName>
</protein>
<comment type="caution">
    <text evidence="1">The sequence shown here is derived from an EMBL/GenBank/DDBJ whole genome shotgun (WGS) entry which is preliminary data.</text>
</comment>
<gene>
    <name evidence="1" type="ORF">GYA55_09125</name>
</gene>
<sequence length="217" mass="23990">RIILETDQDKSGMLVSILESIAKAKGRNLPNFVEIRAGKIEEGSNLTHVFEILCPSGLEEKDLTFSRQLLIERGGESPSAINRSLRIKTKLENMGSALLEFARCLGKQGINIDSYQARLEDSAGFEVEFIVTPPAALAMEPLDHIKLLLSETIKRQIGFDLNNNGRTSLPGDFWLEEILLEVENHKVGSAGSIVRKEDRITIESETLDPGIQTTSSD</sequence>
<dbReference type="EMBL" id="JAAZON010000408">
    <property type="protein sequence ID" value="NMC63315.1"/>
    <property type="molecule type" value="Genomic_DNA"/>
</dbReference>